<reference evidence="1" key="1">
    <citation type="submission" date="2023-10" db="EMBL/GenBank/DDBJ databases">
        <authorList>
            <person name="Domelevo Entfellner J.-B."/>
        </authorList>
    </citation>
    <scope>NUCLEOTIDE SEQUENCE</scope>
</reference>
<evidence type="ECO:0000313" key="2">
    <source>
        <dbReference type="Proteomes" id="UP001189624"/>
    </source>
</evidence>
<evidence type="ECO:0000313" key="1">
    <source>
        <dbReference type="EMBL" id="CAJ1975200.1"/>
    </source>
</evidence>
<proteinExistence type="predicted"/>
<name>A0AA86TAM8_9FABA</name>
<dbReference type="EMBL" id="OY731406">
    <property type="protein sequence ID" value="CAJ1975200.1"/>
    <property type="molecule type" value="Genomic_DNA"/>
</dbReference>
<dbReference type="Proteomes" id="UP001189624">
    <property type="component" value="Chromosome 9"/>
</dbReference>
<gene>
    <name evidence="1" type="ORF">AYBTSS11_LOCUS27303</name>
</gene>
<accession>A0AA86TAM8</accession>
<dbReference type="Gramene" id="rna-AYBTSS11_LOCUS27303">
    <property type="protein sequence ID" value="CAJ1975200.1"/>
    <property type="gene ID" value="gene-AYBTSS11_LOCUS27303"/>
</dbReference>
<keyword evidence="2" id="KW-1185">Reference proteome</keyword>
<dbReference type="AlphaFoldDB" id="A0AA86TAM8"/>
<protein>
    <submittedName>
        <fullName evidence="1">Uncharacterized protein</fullName>
    </submittedName>
</protein>
<organism evidence="1 2">
    <name type="scientific">Sphenostylis stenocarpa</name>
    <dbReference type="NCBI Taxonomy" id="92480"/>
    <lineage>
        <taxon>Eukaryota</taxon>
        <taxon>Viridiplantae</taxon>
        <taxon>Streptophyta</taxon>
        <taxon>Embryophyta</taxon>
        <taxon>Tracheophyta</taxon>
        <taxon>Spermatophyta</taxon>
        <taxon>Magnoliopsida</taxon>
        <taxon>eudicotyledons</taxon>
        <taxon>Gunneridae</taxon>
        <taxon>Pentapetalae</taxon>
        <taxon>rosids</taxon>
        <taxon>fabids</taxon>
        <taxon>Fabales</taxon>
        <taxon>Fabaceae</taxon>
        <taxon>Papilionoideae</taxon>
        <taxon>50 kb inversion clade</taxon>
        <taxon>NPAAA clade</taxon>
        <taxon>indigoferoid/millettioid clade</taxon>
        <taxon>Phaseoleae</taxon>
        <taxon>Sphenostylis</taxon>
    </lineage>
</organism>
<sequence>MLDSPGVDELWDLAAKPKTLSTQTLKKCKKWLVDGDDDDDDDDVCDKGRGDGFERVMMMKGEREWEGGGGHDDNWCCVMSLIGWRKIQGSLCHSSLMSKRKRLIGMSRGDKESSRISWC</sequence>